<protein>
    <recommendedName>
        <fullName evidence="10">Probable lipid II flippase MurJ</fullName>
    </recommendedName>
</protein>
<keyword evidence="13" id="KW-1185">Reference proteome</keyword>
<dbReference type="InterPro" id="IPR004268">
    <property type="entry name" value="MurJ"/>
</dbReference>
<dbReference type="PANTHER" id="PTHR47019:SF1">
    <property type="entry name" value="LIPID II FLIPPASE MURJ"/>
    <property type="match status" value="1"/>
</dbReference>
<feature type="transmembrane region" description="Helical" evidence="10">
    <location>
        <begin position="27"/>
        <end position="48"/>
    </location>
</feature>
<keyword evidence="10 11" id="KW-0961">Cell wall biogenesis/degradation</keyword>
<sequence>MSRSLKNIGIVSAATMLSRVLGLGRDMLVTTVFGAGPLASAFVTAFTLPNLFRRLLGEGALTAALVPTLNDELAQRQRSGAFVLVNQVASWLGAVTLVIVALAMVSLAGLAEAGWLETWSGKPAQVARWREAAELAVVLFPYLVFVCLSAAFSAALQTLDRFLEPALSPIWLNLAMIGMLGGAVWWGDVTLDDARMRWLCGGVLIGGFLQMVVPAVALMTEGWRPRPDFSLSPAVKSMLVLMGPTVLGSAVYLINLSVSRIIGLSLNDSAAAILNLATRLIELPIGVFAIAVSTVVFPLISRYAAKGDWPNLARSYHRGMRLVLAINVPAAVGMVVLAAPIIRVLFQRGEFRPEDTLATVPVLMVFAAGLPVFAYVNLMLRAFYAQKDTRTPVRAAVMSFVVNVSLSLALMGPLSTMGLALASNVAVVAQAVYLQRALTRQRAELGVGPMVVNTVKILIASVGMGLAVGAGARLFATMPTTWAWDLARLAVLVPVGIAVYGGLVWFLRLEGREEIAALLRGRRPIAPGSKNS</sequence>
<evidence type="ECO:0000256" key="5">
    <source>
        <dbReference type="ARBA" id="ARBA00022984"/>
    </source>
</evidence>
<feature type="transmembrane region" description="Helical" evidence="10">
    <location>
        <begin position="487"/>
        <end position="507"/>
    </location>
</feature>
<keyword evidence="7 10" id="KW-0472">Membrane</keyword>
<feature type="transmembrane region" description="Helical" evidence="10">
    <location>
        <begin position="322"/>
        <end position="346"/>
    </location>
</feature>
<feature type="transmembrane region" description="Helical" evidence="10">
    <location>
        <begin position="198"/>
        <end position="217"/>
    </location>
</feature>
<keyword evidence="2 10" id="KW-1003">Cell membrane</keyword>
<dbReference type="PANTHER" id="PTHR47019">
    <property type="entry name" value="LIPID II FLIPPASE MURJ"/>
    <property type="match status" value="1"/>
</dbReference>
<keyword evidence="5 10" id="KW-0573">Peptidoglycan synthesis</keyword>
<dbReference type="CDD" id="cd13123">
    <property type="entry name" value="MATE_MurJ_like"/>
    <property type="match status" value="1"/>
</dbReference>
<feature type="transmembrane region" description="Helical" evidence="10">
    <location>
        <begin position="237"/>
        <end position="254"/>
    </location>
</feature>
<dbReference type="GO" id="GO:0071555">
    <property type="term" value="P:cell wall organization"/>
    <property type="evidence" value="ECO:0007669"/>
    <property type="project" value="UniProtKB-UniRule"/>
</dbReference>
<evidence type="ECO:0000256" key="2">
    <source>
        <dbReference type="ARBA" id="ARBA00022475"/>
    </source>
</evidence>
<keyword evidence="4 10" id="KW-0133">Cell shape</keyword>
<feature type="transmembrane region" description="Helical" evidence="10">
    <location>
        <begin position="132"/>
        <end position="156"/>
    </location>
</feature>
<gene>
    <name evidence="10 12" type="primary">murJ</name>
    <name evidence="12" type="ORF">PXH66_04965</name>
</gene>
<dbReference type="PIRSF" id="PIRSF002869">
    <property type="entry name" value="MviN"/>
    <property type="match status" value="1"/>
</dbReference>
<name>A0AAF0I6N9_9BACT</name>
<evidence type="ECO:0000256" key="6">
    <source>
        <dbReference type="ARBA" id="ARBA00022989"/>
    </source>
</evidence>
<dbReference type="Pfam" id="PF03023">
    <property type="entry name" value="MurJ"/>
    <property type="match status" value="1"/>
</dbReference>
<dbReference type="GO" id="GO:0015648">
    <property type="term" value="F:lipid-linked peptidoglycan transporter activity"/>
    <property type="evidence" value="ECO:0007669"/>
    <property type="project" value="UniProtKB-UniRule"/>
</dbReference>
<evidence type="ECO:0000256" key="7">
    <source>
        <dbReference type="ARBA" id="ARBA00023136"/>
    </source>
</evidence>
<feature type="transmembrane region" description="Helical" evidence="10">
    <location>
        <begin position="417"/>
        <end position="434"/>
    </location>
</feature>
<dbReference type="KEGG" id="slom:PXH66_04965"/>
<comment type="pathway">
    <text evidence="10">Cell wall biogenesis; peptidoglycan biosynthesis.</text>
</comment>
<feature type="transmembrane region" description="Helical" evidence="10">
    <location>
        <begin position="168"/>
        <end position="186"/>
    </location>
</feature>
<feature type="transmembrane region" description="Helical" evidence="10">
    <location>
        <begin position="88"/>
        <end position="111"/>
    </location>
</feature>
<dbReference type="NCBIfam" id="TIGR01695">
    <property type="entry name" value="murJ_mviN"/>
    <property type="match status" value="1"/>
</dbReference>
<dbReference type="RefSeq" id="WP_330928452.1">
    <property type="nucleotide sequence ID" value="NZ_CP119075.1"/>
</dbReference>
<comment type="subcellular location">
    <subcellularLocation>
        <location evidence="1 10">Cell membrane</location>
        <topology evidence="1 10">Multi-pass membrane protein</topology>
    </subcellularLocation>
</comment>
<evidence type="ECO:0000256" key="10">
    <source>
        <dbReference type="HAMAP-Rule" id="MF_02078"/>
    </source>
</evidence>
<dbReference type="GO" id="GO:0008360">
    <property type="term" value="P:regulation of cell shape"/>
    <property type="evidence" value="ECO:0007669"/>
    <property type="project" value="UniProtKB-UniRule"/>
</dbReference>
<feature type="transmembrane region" description="Helical" evidence="10">
    <location>
        <begin position="358"/>
        <end position="380"/>
    </location>
</feature>
<dbReference type="EMBL" id="CP119075">
    <property type="protein sequence ID" value="WED66196.1"/>
    <property type="molecule type" value="Genomic_DNA"/>
</dbReference>
<evidence type="ECO:0000256" key="9">
    <source>
        <dbReference type="ARBA" id="ARBA00061532"/>
    </source>
</evidence>
<dbReference type="HAMAP" id="MF_02078">
    <property type="entry name" value="MurJ_MviN"/>
    <property type="match status" value="1"/>
</dbReference>
<dbReference type="GO" id="GO:0009252">
    <property type="term" value="P:peptidoglycan biosynthetic process"/>
    <property type="evidence" value="ECO:0007669"/>
    <property type="project" value="UniProtKB-UniRule"/>
</dbReference>
<accession>A0AAF0I6N9</accession>
<organism evidence="12 13">
    <name type="scientific">Synoicihabitans lomoniglobus</name>
    <dbReference type="NCBI Taxonomy" id="2909285"/>
    <lineage>
        <taxon>Bacteria</taxon>
        <taxon>Pseudomonadati</taxon>
        <taxon>Verrucomicrobiota</taxon>
        <taxon>Opitutia</taxon>
        <taxon>Opitutales</taxon>
        <taxon>Opitutaceae</taxon>
        <taxon>Synoicihabitans</taxon>
    </lineage>
</organism>
<dbReference type="AlphaFoldDB" id="A0AAF0I6N9"/>
<comment type="similarity">
    <text evidence="9 10 11">Belongs to the MurJ/MviN family.</text>
</comment>
<proteinExistence type="inferred from homology"/>
<dbReference type="PRINTS" id="PR01806">
    <property type="entry name" value="VIRFACTRMVIN"/>
</dbReference>
<comment type="function">
    <text evidence="8 10 11">Involved in peptidoglycan biosynthesis. Transports lipid-linked peptidoglycan precursors from the inner to the outer leaflet of the cytoplasmic membrane.</text>
</comment>
<evidence type="ECO:0000256" key="4">
    <source>
        <dbReference type="ARBA" id="ARBA00022960"/>
    </source>
</evidence>
<keyword evidence="10 11" id="KW-0813">Transport</keyword>
<dbReference type="GO" id="GO:0034204">
    <property type="term" value="P:lipid translocation"/>
    <property type="evidence" value="ECO:0007669"/>
    <property type="project" value="TreeGrafter"/>
</dbReference>
<dbReference type="GO" id="GO:0005886">
    <property type="term" value="C:plasma membrane"/>
    <property type="evidence" value="ECO:0007669"/>
    <property type="project" value="UniProtKB-SubCell"/>
</dbReference>
<evidence type="ECO:0000256" key="3">
    <source>
        <dbReference type="ARBA" id="ARBA00022692"/>
    </source>
</evidence>
<dbReference type="InterPro" id="IPR051050">
    <property type="entry name" value="Lipid_II_flippase_MurJ/MviN"/>
</dbReference>
<evidence type="ECO:0000256" key="8">
    <source>
        <dbReference type="ARBA" id="ARBA00060041"/>
    </source>
</evidence>
<keyword evidence="6 10" id="KW-1133">Transmembrane helix</keyword>
<evidence type="ECO:0000313" key="12">
    <source>
        <dbReference type="EMBL" id="WED66196.1"/>
    </source>
</evidence>
<reference evidence="12" key="1">
    <citation type="submission" date="2023-03" db="EMBL/GenBank/DDBJ databases">
        <title>Lomoglobus Profundus gen. nov., sp. nov., a novel member of the phylum Verrucomicrobia, isolated from deep-marine sediment of South China Sea.</title>
        <authorList>
            <person name="Ahmad T."/>
            <person name="Ishaq S.E."/>
            <person name="Wang F."/>
        </authorList>
    </citation>
    <scope>NUCLEOTIDE SEQUENCE</scope>
    <source>
        <strain evidence="12">LMO-M01</strain>
    </source>
</reference>
<feature type="transmembrane region" description="Helical" evidence="10">
    <location>
        <begin position="283"/>
        <end position="301"/>
    </location>
</feature>
<evidence type="ECO:0000256" key="1">
    <source>
        <dbReference type="ARBA" id="ARBA00004651"/>
    </source>
</evidence>
<dbReference type="Proteomes" id="UP001218638">
    <property type="component" value="Chromosome"/>
</dbReference>
<feature type="transmembrane region" description="Helical" evidence="10">
    <location>
        <begin position="455"/>
        <end position="475"/>
    </location>
</feature>
<evidence type="ECO:0000256" key="11">
    <source>
        <dbReference type="PIRNR" id="PIRNR002869"/>
    </source>
</evidence>
<keyword evidence="3 10" id="KW-0812">Transmembrane</keyword>
<evidence type="ECO:0000313" key="13">
    <source>
        <dbReference type="Proteomes" id="UP001218638"/>
    </source>
</evidence>